<evidence type="ECO:0000313" key="4">
    <source>
        <dbReference type="EMBL" id="KAK2963446.1"/>
    </source>
</evidence>
<dbReference type="PANTHER" id="PTHR12638">
    <property type="entry name" value="PROTEIN MAGO NASHI HOMOLOG"/>
    <property type="match status" value="1"/>
</dbReference>
<dbReference type="PANTHER" id="PTHR12638:SF0">
    <property type="entry name" value="MAGO HOMOLOG, EXON JUNCTION COMPLEX SUBUNIT-RELATED"/>
    <property type="match status" value="1"/>
</dbReference>
<comment type="similarity">
    <text evidence="2">Belongs to the mago nashi family.</text>
</comment>
<sequence>MDPNEQAPLDDFYLRYYTGHTGQFGHEFLEFAIMRDGLLRYANASHYKKDGNIMREVYLNECVVDEFKRIVQDSDILQQKDELWPEPDKGGKQTIEILYKNVHIAFETNTISSTLAIKDSKDPEGLQAFYYLVQDLKGFVFSLIQLHFKVNPI</sequence>
<dbReference type="InterPro" id="IPR036605">
    <property type="entry name" value="Mago_nashi_sf"/>
</dbReference>
<protein>
    <recommendedName>
        <fullName evidence="6">Protein mago nashi</fullName>
    </recommendedName>
</protein>
<dbReference type="InterPro" id="IPR004023">
    <property type="entry name" value="Mago_nashi"/>
</dbReference>
<evidence type="ECO:0000256" key="1">
    <source>
        <dbReference type="ARBA" id="ARBA00004123"/>
    </source>
</evidence>
<comment type="caution">
    <text evidence="4">The sequence shown here is derived from an EMBL/GenBank/DDBJ whole genome shotgun (WGS) entry which is preliminary data.</text>
</comment>
<dbReference type="Proteomes" id="UP001281761">
    <property type="component" value="Unassembled WGS sequence"/>
</dbReference>
<dbReference type="Pfam" id="PF02792">
    <property type="entry name" value="Mago_nashi"/>
    <property type="match status" value="1"/>
</dbReference>
<evidence type="ECO:0000256" key="3">
    <source>
        <dbReference type="ARBA" id="ARBA00023242"/>
    </source>
</evidence>
<accession>A0ABQ9YI54</accession>
<evidence type="ECO:0000313" key="5">
    <source>
        <dbReference type="Proteomes" id="UP001281761"/>
    </source>
</evidence>
<evidence type="ECO:0008006" key="6">
    <source>
        <dbReference type="Google" id="ProtNLM"/>
    </source>
</evidence>
<name>A0ABQ9YI54_9EUKA</name>
<gene>
    <name evidence="4" type="ORF">BLNAU_1488</name>
</gene>
<dbReference type="EMBL" id="JARBJD010000006">
    <property type="protein sequence ID" value="KAK2963446.1"/>
    <property type="molecule type" value="Genomic_DNA"/>
</dbReference>
<comment type="subcellular location">
    <subcellularLocation>
        <location evidence="1">Nucleus</location>
    </subcellularLocation>
</comment>
<evidence type="ECO:0000256" key="2">
    <source>
        <dbReference type="ARBA" id="ARBA00009270"/>
    </source>
</evidence>
<dbReference type="SUPFAM" id="SSF89817">
    <property type="entry name" value="Mago nashi protein"/>
    <property type="match status" value="1"/>
</dbReference>
<keyword evidence="5" id="KW-1185">Reference proteome</keyword>
<proteinExistence type="inferred from homology"/>
<organism evidence="4 5">
    <name type="scientific">Blattamonas nauphoetae</name>
    <dbReference type="NCBI Taxonomy" id="2049346"/>
    <lineage>
        <taxon>Eukaryota</taxon>
        <taxon>Metamonada</taxon>
        <taxon>Preaxostyla</taxon>
        <taxon>Oxymonadida</taxon>
        <taxon>Blattamonas</taxon>
    </lineage>
</organism>
<dbReference type="Gene3D" id="3.30.1560.10">
    <property type="entry name" value="Mago nashi"/>
    <property type="match status" value="1"/>
</dbReference>
<reference evidence="4 5" key="1">
    <citation type="journal article" date="2022" name="bioRxiv">
        <title>Genomics of Preaxostyla Flagellates Illuminates Evolutionary Transitions and the Path Towards Mitochondrial Loss.</title>
        <authorList>
            <person name="Novak L.V.F."/>
            <person name="Treitli S.C."/>
            <person name="Pyrih J."/>
            <person name="Halakuc P."/>
            <person name="Pipaliya S.V."/>
            <person name="Vacek V."/>
            <person name="Brzon O."/>
            <person name="Soukal P."/>
            <person name="Eme L."/>
            <person name="Dacks J.B."/>
            <person name="Karnkowska A."/>
            <person name="Elias M."/>
            <person name="Hampl V."/>
        </authorList>
    </citation>
    <scope>NUCLEOTIDE SEQUENCE [LARGE SCALE GENOMIC DNA]</scope>
    <source>
        <strain evidence="4">NAU3</strain>
        <tissue evidence="4">Gut</tissue>
    </source>
</reference>
<keyword evidence="3" id="KW-0539">Nucleus</keyword>